<dbReference type="RefSeq" id="WP_153821006.1">
    <property type="nucleotide sequence ID" value="NZ_WJIE01000005.1"/>
</dbReference>
<accession>A0A6N7PQ54</accession>
<dbReference type="AlphaFoldDB" id="A0A6N7PQ54"/>
<reference evidence="1 2" key="1">
    <citation type="submission" date="2019-10" db="EMBL/GenBank/DDBJ databases">
        <title>A soil myxobacterium in the family Polyangiaceae.</title>
        <authorList>
            <person name="Li Y."/>
            <person name="Wang J."/>
        </authorList>
    </citation>
    <scope>NUCLEOTIDE SEQUENCE [LARGE SCALE GENOMIC DNA]</scope>
    <source>
        <strain evidence="1 2">DSM 14734</strain>
    </source>
</reference>
<dbReference type="Proteomes" id="UP000440224">
    <property type="component" value="Unassembled WGS sequence"/>
</dbReference>
<dbReference type="EMBL" id="WJIE01000005">
    <property type="protein sequence ID" value="MRG94188.1"/>
    <property type="molecule type" value="Genomic_DNA"/>
</dbReference>
<protein>
    <submittedName>
        <fullName evidence="1">DUF2188 domain-containing protein</fullName>
    </submittedName>
</protein>
<dbReference type="InterPro" id="IPR018691">
    <property type="entry name" value="DUF2188"/>
</dbReference>
<comment type="caution">
    <text evidence="1">The sequence shown here is derived from an EMBL/GenBank/DDBJ whole genome shotgun (WGS) entry which is preliminary data.</text>
</comment>
<dbReference type="Pfam" id="PF09954">
    <property type="entry name" value="DUF2188"/>
    <property type="match status" value="1"/>
</dbReference>
<dbReference type="OrthoDB" id="5519187at2"/>
<organism evidence="1 2">
    <name type="scientific">Polyangium spumosum</name>
    <dbReference type="NCBI Taxonomy" id="889282"/>
    <lineage>
        <taxon>Bacteria</taxon>
        <taxon>Pseudomonadati</taxon>
        <taxon>Myxococcota</taxon>
        <taxon>Polyangia</taxon>
        <taxon>Polyangiales</taxon>
        <taxon>Polyangiaceae</taxon>
        <taxon>Polyangium</taxon>
    </lineage>
</organism>
<proteinExistence type="predicted"/>
<evidence type="ECO:0000313" key="1">
    <source>
        <dbReference type="EMBL" id="MRG94188.1"/>
    </source>
</evidence>
<gene>
    <name evidence="1" type="ORF">GF068_20015</name>
</gene>
<evidence type="ECO:0000313" key="2">
    <source>
        <dbReference type="Proteomes" id="UP000440224"/>
    </source>
</evidence>
<sequence>MARAFVYHVAPDPDGWGWVVAAEGYHVHSLPYGTSEEAIEVAEGLARKHPGSTIVVDLQPTTLSAAEIEYQVAA</sequence>
<keyword evidence="2" id="KW-1185">Reference proteome</keyword>
<name>A0A6N7PQ54_9BACT</name>